<organism evidence="7 8">
    <name type="scientific">Lederbergia wuyishanensis</name>
    <dbReference type="NCBI Taxonomy" id="1347903"/>
    <lineage>
        <taxon>Bacteria</taxon>
        <taxon>Bacillati</taxon>
        <taxon>Bacillota</taxon>
        <taxon>Bacilli</taxon>
        <taxon>Bacillales</taxon>
        <taxon>Bacillaceae</taxon>
        <taxon>Lederbergia</taxon>
    </lineage>
</organism>
<name>A0ABU0D5J1_9BACI</name>
<evidence type="ECO:0000256" key="2">
    <source>
        <dbReference type="ARBA" id="ARBA00022729"/>
    </source>
</evidence>
<keyword evidence="8" id="KW-1185">Reference proteome</keyword>
<evidence type="ECO:0000256" key="4">
    <source>
        <dbReference type="ARBA" id="ARBA00023139"/>
    </source>
</evidence>
<proteinExistence type="predicted"/>
<gene>
    <name evidence="7" type="ORF">J2S14_002512</name>
</gene>
<dbReference type="Pfam" id="PF01547">
    <property type="entry name" value="SBP_bac_1"/>
    <property type="match status" value="1"/>
</dbReference>
<evidence type="ECO:0000313" key="7">
    <source>
        <dbReference type="EMBL" id="MDQ0343677.1"/>
    </source>
</evidence>
<feature type="signal peptide" evidence="6">
    <location>
        <begin position="1"/>
        <end position="24"/>
    </location>
</feature>
<comment type="caution">
    <text evidence="7">The sequence shown here is derived from an EMBL/GenBank/DDBJ whole genome shotgun (WGS) entry which is preliminary data.</text>
</comment>
<dbReference type="InterPro" id="IPR006059">
    <property type="entry name" value="SBP"/>
</dbReference>
<accession>A0ABU0D5J1</accession>
<dbReference type="PROSITE" id="PS51257">
    <property type="entry name" value="PROKAR_LIPOPROTEIN"/>
    <property type="match status" value="1"/>
</dbReference>
<keyword evidence="1" id="KW-1003">Cell membrane</keyword>
<dbReference type="SUPFAM" id="SSF53850">
    <property type="entry name" value="Periplasmic binding protein-like II"/>
    <property type="match status" value="1"/>
</dbReference>
<evidence type="ECO:0000313" key="8">
    <source>
        <dbReference type="Proteomes" id="UP001232343"/>
    </source>
</evidence>
<dbReference type="InterPro" id="IPR050490">
    <property type="entry name" value="Bact_solute-bd_prot1"/>
</dbReference>
<dbReference type="Gene3D" id="3.40.190.10">
    <property type="entry name" value="Periplasmic binding protein-like II"/>
    <property type="match status" value="2"/>
</dbReference>
<sequence>MKKKTLLSIVMVCMMILLVACSGAKEKTGSNQPELDQEALDKVKKTGFPIVDDEITIKMFTAKSATSANVDWNDLLVWNTYRDLTNVKIDWVEQVTGDSLNEKRNLAISGGNLPDAFFASSLSNLDLYKYGSRGLFLELNDLIDEYAPNLKKIMEEDPNVKKGMVFPDGKIYSMPGLRDPNFLSIRIGARPWINTNYLEKLKMDVPETTEEFYEFLKAVKGQDFGNGEIVPYGGVNINDLVGWLRGAYGLGNTGASGLVDKDPNGDGLRFIPTSDEYKQLLEYIHKLYSEKLIEQNIFSIEWAQFMANASEGKYASTMFYDPQRTYRGVEADNYTSMSALKGPNGDQFYTNISSPIFNNGQFVITKNNPNPAATVRWMDYFYSDEGAKLMYMGVENETFIEEDGKYKYVDKIENGEHRETEISKYIPWVGINPPGIVKAEYFSGSESSEKSLEAAEKIEPYIPSEIWSTFIYTDEESKFLSASGEDIQKYVNEMRDKFISGDESLDNWDHYVSEIEKMGLEKYMEIQKAAYDRYQSQ</sequence>
<dbReference type="PANTHER" id="PTHR43649:SF33">
    <property type="entry name" value="POLYGALACTURONAN_RHAMNOGALACTURONAN-BINDING PROTEIN YTCQ"/>
    <property type="match status" value="1"/>
</dbReference>
<evidence type="ECO:0000256" key="3">
    <source>
        <dbReference type="ARBA" id="ARBA00023136"/>
    </source>
</evidence>
<evidence type="ECO:0000256" key="6">
    <source>
        <dbReference type="SAM" id="SignalP"/>
    </source>
</evidence>
<reference evidence="7 8" key="1">
    <citation type="submission" date="2023-07" db="EMBL/GenBank/DDBJ databases">
        <title>Genomic Encyclopedia of Type Strains, Phase IV (KMG-IV): sequencing the most valuable type-strain genomes for metagenomic binning, comparative biology and taxonomic classification.</title>
        <authorList>
            <person name="Goeker M."/>
        </authorList>
    </citation>
    <scope>NUCLEOTIDE SEQUENCE [LARGE SCALE GENOMIC DNA]</scope>
    <source>
        <strain evidence="7 8">DSM 27848</strain>
    </source>
</reference>
<keyword evidence="3" id="KW-0472">Membrane</keyword>
<dbReference type="EMBL" id="JAUSUO010000006">
    <property type="protein sequence ID" value="MDQ0343677.1"/>
    <property type="molecule type" value="Genomic_DNA"/>
</dbReference>
<protein>
    <submittedName>
        <fullName evidence="7">Aldouronate transport system substrate-binding protein</fullName>
    </submittedName>
</protein>
<keyword evidence="4" id="KW-0564">Palmitate</keyword>
<keyword evidence="5" id="KW-0449">Lipoprotein</keyword>
<evidence type="ECO:0000256" key="5">
    <source>
        <dbReference type="ARBA" id="ARBA00023288"/>
    </source>
</evidence>
<feature type="chain" id="PRO_5046195066" evidence="6">
    <location>
        <begin position="25"/>
        <end position="537"/>
    </location>
</feature>
<dbReference type="Proteomes" id="UP001232343">
    <property type="component" value="Unassembled WGS sequence"/>
</dbReference>
<keyword evidence="2 6" id="KW-0732">Signal</keyword>
<evidence type="ECO:0000256" key="1">
    <source>
        <dbReference type="ARBA" id="ARBA00022475"/>
    </source>
</evidence>
<dbReference type="RefSeq" id="WP_244683409.1">
    <property type="nucleotide sequence ID" value="NZ_JALIRM010000017.1"/>
</dbReference>
<dbReference type="PANTHER" id="PTHR43649">
    <property type="entry name" value="ARABINOSE-BINDING PROTEIN-RELATED"/>
    <property type="match status" value="1"/>
</dbReference>